<dbReference type="RefSeq" id="WP_326618502.1">
    <property type="nucleotide sequence ID" value="NZ_CP109106.1"/>
</dbReference>
<feature type="region of interest" description="Disordered" evidence="1">
    <location>
        <begin position="135"/>
        <end position="177"/>
    </location>
</feature>
<keyword evidence="2" id="KW-0560">Oxidoreductase</keyword>
<accession>A0ABZ1FG84</accession>
<keyword evidence="2" id="KW-0503">Monooxygenase</keyword>
<evidence type="ECO:0000313" key="3">
    <source>
        <dbReference type="Proteomes" id="UP001344251"/>
    </source>
</evidence>
<feature type="region of interest" description="Disordered" evidence="1">
    <location>
        <begin position="1"/>
        <end position="50"/>
    </location>
</feature>
<dbReference type="Proteomes" id="UP001344251">
    <property type="component" value="Chromosome"/>
</dbReference>
<evidence type="ECO:0000313" key="2">
    <source>
        <dbReference type="EMBL" id="WSB69017.1"/>
    </source>
</evidence>
<dbReference type="InterPro" id="IPR011008">
    <property type="entry name" value="Dimeric_a/b-barrel"/>
</dbReference>
<reference evidence="2 3" key="1">
    <citation type="submission" date="2022-10" db="EMBL/GenBank/DDBJ databases">
        <title>The complete genomes of actinobacterial strains from the NBC collection.</title>
        <authorList>
            <person name="Joergensen T.S."/>
            <person name="Alvarez Arevalo M."/>
            <person name="Sterndorff E.B."/>
            <person name="Faurdal D."/>
            <person name="Vuksanovic O."/>
            <person name="Mourched A.-S."/>
            <person name="Charusanti P."/>
            <person name="Shaw S."/>
            <person name="Blin K."/>
            <person name="Weber T."/>
        </authorList>
    </citation>
    <scope>NUCLEOTIDE SEQUENCE [LARGE SCALE GENOMIC DNA]</scope>
    <source>
        <strain evidence="2 3">NBC 01774</strain>
    </source>
</reference>
<gene>
    <name evidence="2" type="ORF">OG863_14200</name>
</gene>
<dbReference type="Gene3D" id="3.30.70.100">
    <property type="match status" value="1"/>
</dbReference>
<organism evidence="2 3">
    <name type="scientific">Streptomyces decoyicus</name>
    <dbReference type="NCBI Taxonomy" id="249567"/>
    <lineage>
        <taxon>Bacteria</taxon>
        <taxon>Bacillati</taxon>
        <taxon>Actinomycetota</taxon>
        <taxon>Actinomycetes</taxon>
        <taxon>Kitasatosporales</taxon>
        <taxon>Streptomycetaceae</taxon>
        <taxon>Streptomyces</taxon>
    </lineage>
</organism>
<proteinExistence type="predicted"/>
<name>A0ABZ1FG84_9ACTN</name>
<dbReference type="EMBL" id="CP109106">
    <property type="protein sequence ID" value="WSB69017.1"/>
    <property type="molecule type" value="Genomic_DNA"/>
</dbReference>
<dbReference type="SUPFAM" id="SSF54909">
    <property type="entry name" value="Dimeric alpha+beta barrel"/>
    <property type="match status" value="1"/>
</dbReference>
<protein>
    <submittedName>
        <fullName evidence="2">Antibiotic biosynthesis monooxygenase</fullName>
    </submittedName>
</protein>
<sequence>MTAPTGNGRAPYRPRPPAGSTRRVTGTRRPGPTRYRRHRSHVPERPGPRPAFLVTPAFATTGPDAQRALADTVVGTLDREPVPGLLGVHVHLSQDGARVLLYQEWAGASSWREFTGHGASARLTATIEALEGVSPTPAVSAAPTPADPPTGEHPDAPETRDVPEAHDVPDVPGLPDVPQYRLHASLLNVPAAAAGAAATDGRQP</sequence>
<keyword evidence="3" id="KW-1185">Reference proteome</keyword>
<feature type="compositionally biased region" description="Low complexity" evidence="1">
    <location>
        <begin position="21"/>
        <end position="33"/>
    </location>
</feature>
<feature type="compositionally biased region" description="Low complexity" evidence="1">
    <location>
        <begin position="135"/>
        <end position="144"/>
    </location>
</feature>
<evidence type="ECO:0000256" key="1">
    <source>
        <dbReference type="SAM" id="MobiDB-lite"/>
    </source>
</evidence>
<dbReference type="GO" id="GO:0004497">
    <property type="term" value="F:monooxygenase activity"/>
    <property type="evidence" value="ECO:0007669"/>
    <property type="project" value="UniProtKB-KW"/>
</dbReference>
<feature type="compositionally biased region" description="Basic and acidic residues" evidence="1">
    <location>
        <begin position="150"/>
        <end position="169"/>
    </location>
</feature>